<comment type="caution">
    <text evidence="14">The sequence shown here is derived from an EMBL/GenBank/DDBJ whole genome shotgun (WGS) entry which is preliminary data.</text>
</comment>
<dbReference type="EMBL" id="JGYU01000004">
    <property type="protein sequence ID" value="KFI57629.1"/>
    <property type="molecule type" value="Genomic_DNA"/>
</dbReference>
<gene>
    <name evidence="14" type="ORF">BCHO_1115</name>
</gene>
<evidence type="ECO:0000256" key="12">
    <source>
        <dbReference type="PIRSR" id="PIRSR006816-2"/>
    </source>
</evidence>
<feature type="binding site" evidence="12">
    <location>
        <position position="244"/>
    </location>
    <ligand>
        <name>[2Fe-2S] cluster</name>
        <dbReference type="ChEBI" id="CHEBI:190135"/>
    </ligand>
</feature>
<dbReference type="GO" id="GO:0050660">
    <property type="term" value="F:flavin adenine dinucleotide binding"/>
    <property type="evidence" value="ECO:0007669"/>
    <property type="project" value="InterPro"/>
</dbReference>
<comment type="cofactor">
    <cofactor evidence="11">
        <name>FAD</name>
        <dbReference type="ChEBI" id="CHEBI:57692"/>
    </cofactor>
    <text evidence="11">Binds 1 FAD per subunit.</text>
</comment>
<feature type="binding site" evidence="12">
    <location>
        <position position="256"/>
    </location>
    <ligand>
        <name>[2Fe-2S] cluster</name>
        <dbReference type="ChEBI" id="CHEBI:190135"/>
    </ligand>
</feature>
<dbReference type="Gene3D" id="2.10.240.10">
    <property type="entry name" value="Dihydroorotate dehydrogenase, electron transfer subunit"/>
    <property type="match status" value="1"/>
</dbReference>
<dbReference type="PROSITE" id="PS51384">
    <property type="entry name" value="FAD_FR"/>
    <property type="match status" value="1"/>
</dbReference>
<evidence type="ECO:0000256" key="3">
    <source>
        <dbReference type="ARBA" id="ARBA00022630"/>
    </source>
</evidence>
<feature type="binding site" evidence="12">
    <location>
        <position position="241"/>
    </location>
    <ligand>
        <name>[2Fe-2S] cluster</name>
        <dbReference type="ChEBI" id="CHEBI:190135"/>
    </ligand>
</feature>
<keyword evidence="5 12" id="KW-0479">Metal-binding</keyword>
<comment type="similarity">
    <text evidence="1">Belongs to the PyrK family.</text>
</comment>
<dbReference type="STRING" id="35760.BCHO_1115"/>
<evidence type="ECO:0000256" key="4">
    <source>
        <dbReference type="ARBA" id="ARBA00022714"/>
    </source>
</evidence>
<keyword evidence="9 12" id="KW-0411">Iron-sulfur</keyword>
<organism evidence="14 15">
    <name type="scientific">Bifidobacterium choerinum</name>
    <dbReference type="NCBI Taxonomy" id="35760"/>
    <lineage>
        <taxon>Bacteria</taxon>
        <taxon>Bacillati</taxon>
        <taxon>Actinomycetota</taxon>
        <taxon>Actinomycetes</taxon>
        <taxon>Bifidobacteriales</taxon>
        <taxon>Bifidobacteriaceae</taxon>
        <taxon>Bifidobacterium</taxon>
    </lineage>
</organism>
<dbReference type="InterPro" id="IPR050353">
    <property type="entry name" value="PyrK_electron_transfer"/>
</dbReference>
<keyword evidence="14" id="KW-0560">Oxidoreductase</keyword>
<dbReference type="Pfam" id="PF10418">
    <property type="entry name" value="DHODB_Fe-S_bind"/>
    <property type="match status" value="1"/>
</dbReference>
<dbReference type="Gene3D" id="3.40.50.80">
    <property type="entry name" value="Nucleotide-binding domain of ferredoxin-NADP reductase (FNR) module"/>
    <property type="match status" value="1"/>
</dbReference>
<dbReference type="GO" id="GO:0004324">
    <property type="term" value="F:ferredoxin-NADP+ reductase activity"/>
    <property type="evidence" value="ECO:0007669"/>
    <property type="project" value="UniProtKB-EC"/>
</dbReference>
<keyword evidence="6 11" id="KW-0274">FAD</keyword>
<dbReference type="SUPFAM" id="SSF63380">
    <property type="entry name" value="Riboflavin synthase domain-like"/>
    <property type="match status" value="1"/>
</dbReference>
<evidence type="ECO:0000256" key="9">
    <source>
        <dbReference type="ARBA" id="ARBA00023014"/>
    </source>
</evidence>
<dbReference type="PANTHER" id="PTHR43513">
    <property type="entry name" value="DIHYDROOROTATE DEHYDROGENASE B (NAD(+)), ELECTRON TRANSFER SUBUNIT"/>
    <property type="match status" value="1"/>
</dbReference>
<evidence type="ECO:0000256" key="5">
    <source>
        <dbReference type="ARBA" id="ARBA00022723"/>
    </source>
</evidence>
<dbReference type="InterPro" id="IPR017938">
    <property type="entry name" value="Riboflavin_synthase-like_b-brl"/>
</dbReference>
<dbReference type="EC" id="1.18.1.2" evidence="14"/>
<dbReference type="Proteomes" id="UP000028995">
    <property type="component" value="Unassembled WGS sequence"/>
</dbReference>
<dbReference type="InterPro" id="IPR037117">
    <property type="entry name" value="Dihydroorotate_DH_ele_sf"/>
</dbReference>
<sequence length="272" mass="29579">MPTTAFSHTVEDAVSNGRTPTRRTVDVVDVRELTPGVVRLTFRDEFIAANVQPAQFVNLYSSNPQHLMPRPFGVSDVDGDRVSLIFAVVGYGTDEFAHLKAGDHVDVLGPLGRPFDLSRAADYLLVGGGLGIPPLLEAAQALAARDDCRAIAVLGYRDAHFADVYAARYADEVHSIDESEGNVLTLLERLWPDMQAEGRETIILSCGPTPMMKAVAEWASRRGVDAQLSMEQRMGCGYGTCVACTIDTRDGREKVCEAGPVFTAHQLGWDNK</sequence>
<protein>
    <submittedName>
        <fullName evidence="14">Dihydroorotate dehydrogenase electron transfer subunit</fullName>
        <ecNumber evidence="14">1.18.1.2</ecNumber>
    </submittedName>
</protein>
<dbReference type="OrthoDB" id="9796486at2"/>
<feature type="binding site" evidence="11">
    <location>
        <begin position="92"/>
        <end position="93"/>
    </location>
    <ligand>
        <name>FAD</name>
        <dbReference type="ChEBI" id="CHEBI:57692"/>
    </ligand>
</feature>
<dbReference type="Gene3D" id="2.40.30.10">
    <property type="entry name" value="Translation factors"/>
    <property type="match status" value="1"/>
</dbReference>
<dbReference type="eggNOG" id="COG0543">
    <property type="taxonomic scope" value="Bacteria"/>
</dbReference>
<name>A0A087AFS9_9BIFI</name>
<evidence type="ECO:0000256" key="2">
    <source>
        <dbReference type="ARBA" id="ARBA00022448"/>
    </source>
</evidence>
<accession>A0A087AFS9</accession>
<dbReference type="InterPro" id="IPR012165">
    <property type="entry name" value="Cyt_c3_hydrogenase_gsu"/>
</dbReference>
<evidence type="ECO:0000256" key="1">
    <source>
        <dbReference type="ARBA" id="ARBA00006422"/>
    </source>
</evidence>
<dbReference type="PIRSF" id="PIRSF006816">
    <property type="entry name" value="Cyc3_hyd_g"/>
    <property type="match status" value="1"/>
</dbReference>
<comment type="cofactor">
    <cofactor evidence="12">
        <name>[2Fe-2S] cluster</name>
        <dbReference type="ChEBI" id="CHEBI:190135"/>
    </cofactor>
    <text evidence="12">Binds 1 [2Fe-2S] cluster per subunit.</text>
</comment>
<comment type="cofactor">
    <cofactor evidence="10">
        <name>[2Fe-2S] cluster</name>
        <dbReference type="ChEBI" id="CHEBI:190135"/>
    </cofactor>
</comment>
<proteinExistence type="inferred from homology"/>
<keyword evidence="2" id="KW-0813">Transport</keyword>
<reference evidence="14 15" key="1">
    <citation type="submission" date="2014-03" db="EMBL/GenBank/DDBJ databases">
        <title>Genomics of Bifidobacteria.</title>
        <authorList>
            <person name="Ventura M."/>
            <person name="Milani C."/>
            <person name="Lugli G.A."/>
        </authorList>
    </citation>
    <scope>NUCLEOTIDE SEQUENCE [LARGE SCALE GENOMIC DNA]</scope>
    <source>
        <strain evidence="14 15">LMG 10510</strain>
    </source>
</reference>
<keyword evidence="3 11" id="KW-0285">Flavoprotein</keyword>
<dbReference type="GO" id="GO:0051537">
    <property type="term" value="F:2 iron, 2 sulfur cluster binding"/>
    <property type="evidence" value="ECO:0007669"/>
    <property type="project" value="UniProtKB-KW"/>
</dbReference>
<keyword evidence="4 12" id="KW-0001">2Fe-2S</keyword>
<keyword evidence="7" id="KW-0249">Electron transport</keyword>
<dbReference type="PANTHER" id="PTHR43513:SF3">
    <property type="entry name" value="DIHYDROOROTATE DEHYDROGENASE B (NAD(+)), ELECTRON TRANSFER SUBUNIT-RELATED"/>
    <property type="match status" value="1"/>
</dbReference>
<evidence type="ECO:0000256" key="6">
    <source>
        <dbReference type="ARBA" id="ARBA00022827"/>
    </source>
</evidence>
<dbReference type="GO" id="GO:0006221">
    <property type="term" value="P:pyrimidine nucleotide biosynthetic process"/>
    <property type="evidence" value="ECO:0007669"/>
    <property type="project" value="InterPro"/>
</dbReference>
<dbReference type="RefSeq" id="WP_024541350.1">
    <property type="nucleotide sequence ID" value="NZ_JGYU01000004.1"/>
</dbReference>
<dbReference type="GO" id="GO:0046872">
    <property type="term" value="F:metal ion binding"/>
    <property type="evidence" value="ECO:0007669"/>
    <property type="project" value="UniProtKB-KW"/>
</dbReference>
<dbReference type="AlphaFoldDB" id="A0A087AFS9"/>
<keyword evidence="8 12" id="KW-0408">Iron</keyword>
<feature type="binding site" evidence="12">
    <location>
        <position position="236"/>
    </location>
    <ligand>
        <name>[2Fe-2S] cluster</name>
        <dbReference type="ChEBI" id="CHEBI:190135"/>
    </ligand>
</feature>
<dbReference type="SUPFAM" id="SSF52343">
    <property type="entry name" value="Ferredoxin reductase-like, C-terminal NADP-linked domain"/>
    <property type="match status" value="1"/>
</dbReference>
<evidence type="ECO:0000256" key="8">
    <source>
        <dbReference type="ARBA" id="ARBA00023004"/>
    </source>
</evidence>
<evidence type="ECO:0000256" key="10">
    <source>
        <dbReference type="ARBA" id="ARBA00034078"/>
    </source>
</evidence>
<dbReference type="InterPro" id="IPR039261">
    <property type="entry name" value="FNR_nucleotide-bd"/>
</dbReference>
<evidence type="ECO:0000313" key="14">
    <source>
        <dbReference type="EMBL" id="KFI57629.1"/>
    </source>
</evidence>
<evidence type="ECO:0000256" key="7">
    <source>
        <dbReference type="ARBA" id="ARBA00022982"/>
    </source>
</evidence>
<evidence type="ECO:0000259" key="13">
    <source>
        <dbReference type="PROSITE" id="PS51384"/>
    </source>
</evidence>
<feature type="domain" description="FAD-binding FR-type" evidence="13">
    <location>
        <begin position="20"/>
        <end position="117"/>
    </location>
</feature>
<dbReference type="InterPro" id="IPR019480">
    <property type="entry name" value="Dihydroorotate_DH_Fe-S-bd"/>
</dbReference>
<keyword evidence="15" id="KW-1185">Reference proteome</keyword>
<evidence type="ECO:0000313" key="15">
    <source>
        <dbReference type="Proteomes" id="UP000028995"/>
    </source>
</evidence>
<dbReference type="InterPro" id="IPR017927">
    <property type="entry name" value="FAD-bd_FR_type"/>
</dbReference>
<evidence type="ECO:0000256" key="11">
    <source>
        <dbReference type="PIRSR" id="PIRSR006816-1"/>
    </source>
</evidence>
<dbReference type="CDD" id="cd06218">
    <property type="entry name" value="DHOD_e_trans"/>
    <property type="match status" value="1"/>
</dbReference>